<keyword evidence="1" id="KW-1133">Transmembrane helix</keyword>
<feature type="transmembrane region" description="Helical" evidence="1">
    <location>
        <begin position="356"/>
        <end position="376"/>
    </location>
</feature>
<feature type="transmembrane region" description="Helical" evidence="1">
    <location>
        <begin position="268"/>
        <end position="286"/>
    </location>
</feature>
<feature type="transmembrane region" description="Helical" evidence="1">
    <location>
        <begin position="796"/>
        <end position="814"/>
    </location>
</feature>
<sequence>MNEETNAKAWAELHLMRQRLASLEQHHAAELATLRLRLSELESLLSPALESASVVAEEVAPVPVTIAKPAYRPMETVQPASPPPYPAPAAERKPAERAPLELRFGRVWLVRIGIALLLTGFVLLGNFAYQNWIRDLPPGIRLAALYLGSLALSGAGVHYAKRENLRRFGEVLLAGGLAFFYWCTFASHHVARLQVVDSPVIAGAMLLAVAGGIVAIALRRDSRAVAVMGLLFASYATVLQPLGWLSTASNLVLAIAGIGLMTRREWGAPGIVAMAGTYLSFLWWQTAGAAGGPQHDAAALYFLPPVWAVFALPGITGITRYFPGLSAQARGWFLTINNGAFFALFSAVWIEQKGSADYWMVPAVFGFLLATMGVLARRSDRASGESQLAQGLVALTLAMVLKLEGDTLAIGLAVQALLTAIAYARYGGRVELVASSLAALAGALYLILWSGLGREIADWNRALAAFLIMSSVAPLYLGWQRHGPAWEAGQPARAATSLSLAAGSLALLLGWCLYLEDGTRYLCVLGIGTAMSAAALLLDRQGRLRELGTWSLVFHAAALLLIVQAHPFSWIREKTMLAGWWPATALLMGVAGHWLWVHRAPARREDDKFPIADFSAIVTASIIVVALHTLVIPLDLTTGGRMLVSGLIAIALAAGGRFLLVSPLLIAASVFFLGEIVFLQVSSSPIPWPAEFLPLLIAGGITWIAYRPQRYDISDLAAAAARTLAVLSWIAAWVSLAPDAWADVIAASSLLLLLAPGSLGRGRLPEAWALVGVAMAWLAARMATAPWHAMDTPPSAEGWMVAITLLTIPFVARLPQPDWRNIRPLVIMAGAALLAAWCTQTMVWHLGWKPVAIAWTVLGFTMVSAGLWQKVAALRHVGFALLGFAVLKLFVVDVWDFATFFRVTAFLSLGVALVVLGFFYNRFADVLKKLLDSREI</sequence>
<dbReference type="PANTHER" id="PTHR38434">
    <property type="entry name" value="BLL2549 PROTEIN"/>
    <property type="match status" value="1"/>
</dbReference>
<dbReference type="Proteomes" id="UP001165653">
    <property type="component" value="Unassembled WGS sequence"/>
</dbReference>
<feature type="transmembrane region" description="Helical" evidence="1">
    <location>
        <begin position="171"/>
        <end position="188"/>
    </location>
</feature>
<reference evidence="2" key="1">
    <citation type="submission" date="2022-10" db="EMBL/GenBank/DDBJ databases">
        <title>Luteolibacter sp. GHJ8, whole genome shotgun sequencing project.</title>
        <authorList>
            <person name="Zhao G."/>
            <person name="Shen L."/>
        </authorList>
    </citation>
    <scope>NUCLEOTIDE SEQUENCE</scope>
    <source>
        <strain evidence="2">GHJ8</strain>
    </source>
</reference>
<feature type="transmembrane region" description="Helical" evidence="1">
    <location>
        <begin position="432"/>
        <end position="450"/>
    </location>
</feature>
<feature type="transmembrane region" description="Helical" evidence="1">
    <location>
        <begin position="897"/>
        <end position="920"/>
    </location>
</feature>
<dbReference type="Pfam" id="PF10101">
    <property type="entry name" value="DUF2339"/>
    <property type="match status" value="1"/>
</dbReference>
<dbReference type="RefSeq" id="WP_264513030.1">
    <property type="nucleotide sequence ID" value="NZ_JAPDDR010000003.1"/>
</dbReference>
<comment type="caution">
    <text evidence="2">The sequence shown here is derived from an EMBL/GenBank/DDBJ whole genome shotgun (WGS) entry which is preliminary data.</text>
</comment>
<dbReference type="EMBL" id="JAPDDR010000003">
    <property type="protein sequence ID" value="MCW1913529.1"/>
    <property type="molecule type" value="Genomic_DNA"/>
</dbReference>
<keyword evidence="1" id="KW-0472">Membrane</keyword>
<feature type="transmembrane region" description="Helical" evidence="1">
    <location>
        <begin position="767"/>
        <end position="784"/>
    </location>
</feature>
<evidence type="ECO:0000256" key="1">
    <source>
        <dbReference type="SAM" id="Phobius"/>
    </source>
</evidence>
<organism evidence="2 3">
    <name type="scientific">Luteolibacter rhizosphaerae</name>
    <dbReference type="NCBI Taxonomy" id="2989719"/>
    <lineage>
        <taxon>Bacteria</taxon>
        <taxon>Pseudomonadati</taxon>
        <taxon>Verrucomicrobiota</taxon>
        <taxon>Verrucomicrobiia</taxon>
        <taxon>Verrucomicrobiales</taxon>
        <taxon>Verrucomicrobiaceae</taxon>
        <taxon>Luteolibacter</taxon>
    </lineage>
</organism>
<feature type="transmembrane region" description="Helical" evidence="1">
    <location>
        <begin position="740"/>
        <end position="760"/>
    </location>
</feature>
<feature type="transmembrane region" description="Helical" evidence="1">
    <location>
        <begin position="521"/>
        <end position="538"/>
    </location>
</feature>
<feature type="transmembrane region" description="Helical" evidence="1">
    <location>
        <begin position="331"/>
        <end position="350"/>
    </location>
</feature>
<feature type="transmembrane region" description="Helical" evidence="1">
    <location>
        <begin position="462"/>
        <end position="479"/>
    </location>
</feature>
<feature type="transmembrane region" description="Helical" evidence="1">
    <location>
        <begin position="826"/>
        <end position="846"/>
    </location>
</feature>
<feature type="transmembrane region" description="Helical" evidence="1">
    <location>
        <begin position="578"/>
        <end position="597"/>
    </location>
</feature>
<keyword evidence="3" id="KW-1185">Reference proteome</keyword>
<feature type="transmembrane region" description="Helical" evidence="1">
    <location>
        <begin position="686"/>
        <end position="706"/>
    </location>
</feature>
<accession>A0ABT3G200</accession>
<gene>
    <name evidence="2" type="ORF">OJ996_08085</name>
</gene>
<feature type="transmembrane region" description="Helical" evidence="1">
    <location>
        <begin position="223"/>
        <end position="238"/>
    </location>
</feature>
<keyword evidence="1" id="KW-0812">Transmembrane</keyword>
<feature type="transmembrane region" description="Helical" evidence="1">
    <location>
        <begin position="494"/>
        <end position="514"/>
    </location>
</feature>
<protein>
    <submittedName>
        <fullName evidence="2">DUF2339 domain-containing protein</fullName>
    </submittedName>
</protein>
<feature type="transmembrane region" description="Helical" evidence="1">
    <location>
        <begin position="200"/>
        <end position="218"/>
    </location>
</feature>
<evidence type="ECO:0000313" key="2">
    <source>
        <dbReference type="EMBL" id="MCW1913529.1"/>
    </source>
</evidence>
<proteinExistence type="predicted"/>
<feature type="transmembrane region" description="Helical" evidence="1">
    <location>
        <begin position="140"/>
        <end position="159"/>
    </location>
</feature>
<feature type="transmembrane region" description="Helical" evidence="1">
    <location>
        <begin position="713"/>
        <end position="734"/>
    </location>
</feature>
<feature type="transmembrane region" description="Helical" evidence="1">
    <location>
        <begin position="107"/>
        <end position="128"/>
    </location>
</feature>
<feature type="transmembrane region" description="Helical" evidence="1">
    <location>
        <begin position="852"/>
        <end position="868"/>
    </location>
</feature>
<evidence type="ECO:0000313" key="3">
    <source>
        <dbReference type="Proteomes" id="UP001165653"/>
    </source>
</evidence>
<feature type="transmembrane region" description="Helical" evidence="1">
    <location>
        <begin position="643"/>
        <end position="674"/>
    </location>
</feature>
<feature type="transmembrane region" description="Helical" evidence="1">
    <location>
        <begin position="609"/>
        <end position="631"/>
    </location>
</feature>
<feature type="transmembrane region" description="Helical" evidence="1">
    <location>
        <begin position="873"/>
        <end position="891"/>
    </location>
</feature>
<dbReference type="PANTHER" id="PTHR38434:SF1">
    <property type="entry name" value="BLL2549 PROTEIN"/>
    <property type="match status" value="1"/>
</dbReference>
<dbReference type="InterPro" id="IPR019286">
    <property type="entry name" value="DUF2339_TM"/>
</dbReference>
<name>A0ABT3G200_9BACT</name>
<feature type="transmembrane region" description="Helical" evidence="1">
    <location>
        <begin position="550"/>
        <end position="571"/>
    </location>
</feature>
<feature type="transmembrane region" description="Helical" evidence="1">
    <location>
        <begin position="298"/>
        <end position="319"/>
    </location>
</feature>